<dbReference type="OrthoDB" id="9852747at2"/>
<accession>A0A4R1MG65</accession>
<protein>
    <submittedName>
        <fullName evidence="2">Uncharacterized protein</fullName>
    </submittedName>
</protein>
<reference evidence="2 3" key="1">
    <citation type="submission" date="2019-03" db="EMBL/GenBank/DDBJ databases">
        <title>Genomic Encyclopedia of Type Strains, Phase IV (KMG-IV): sequencing the most valuable type-strain genomes for metagenomic binning, comparative biology and taxonomic classification.</title>
        <authorList>
            <person name="Goeker M."/>
        </authorList>
    </citation>
    <scope>NUCLEOTIDE SEQUENCE [LARGE SCALE GENOMIC DNA]</scope>
    <source>
        <strain evidence="2 3">DSM 24176</strain>
    </source>
</reference>
<dbReference type="AlphaFoldDB" id="A0A4R1MG65"/>
<evidence type="ECO:0000313" key="2">
    <source>
        <dbReference type="EMBL" id="TCK89129.1"/>
    </source>
</evidence>
<gene>
    <name evidence="2" type="ORF">EDC19_2544</name>
</gene>
<sequence>MKIYNKSAFVTGVFCAGLLPLFALDILHADGWQWLISIAISAKLLYVGLSEAGSKREKILKEKYKVTAISLYGRFYFIKTNLPWIILGAFFAISLTLRFVFYIFFPIWIHAMFLIFLTIAVAYSIGIDRSIEEYIVAHTNKDNISNDFTD</sequence>
<keyword evidence="1" id="KW-0812">Transmembrane</keyword>
<evidence type="ECO:0000313" key="3">
    <source>
        <dbReference type="Proteomes" id="UP000294545"/>
    </source>
</evidence>
<feature type="transmembrane region" description="Helical" evidence="1">
    <location>
        <begin position="99"/>
        <end position="123"/>
    </location>
</feature>
<keyword evidence="1" id="KW-1133">Transmembrane helix</keyword>
<keyword evidence="3" id="KW-1185">Reference proteome</keyword>
<comment type="caution">
    <text evidence="2">The sequence shown here is derived from an EMBL/GenBank/DDBJ whole genome shotgun (WGS) entry which is preliminary data.</text>
</comment>
<feature type="transmembrane region" description="Helical" evidence="1">
    <location>
        <begin position="71"/>
        <end position="93"/>
    </location>
</feature>
<name>A0A4R1MG65_9FIRM</name>
<keyword evidence="1" id="KW-0472">Membrane</keyword>
<evidence type="ECO:0000256" key="1">
    <source>
        <dbReference type="SAM" id="Phobius"/>
    </source>
</evidence>
<dbReference type="Proteomes" id="UP000294545">
    <property type="component" value="Unassembled WGS sequence"/>
</dbReference>
<organism evidence="2 3">
    <name type="scientific">Natranaerovirga hydrolytica</name>
    <dbReference type="NCBI Taxonomy" id="680378"/>
    <lineage>
        <taxon>Bacteria</taxon>
        <taxon>Bacillati</taxon>
        <taxon>Bacillota</taxon>
        <taxon>Clostridia</taxon>
        <taxon>Lachnospirales</taxon>
        <taxon>Natranaerovirgaceae</taxon>
        <taxon>Natranaerovirga</taxon>
    </lineage>
</organism>
<dbReference type="RefSeq" id="WP_132283206.1">
    <property type="nucleotide sequence ID" value="NZ_SMGQ01000016.1"/>
</dbReference>
<dbReference type="EMBL" id="SMGQ01000016">
    <property type="protein sequence ID" value="TCK89129.1"/>
    <property type="molecule type" value="Genomic_DNA"/>
</dbReference>
<proteinExistence type="predicted"/>
<feature type="transmembrane region" description="Helical" evidence="1">
    <location>
        <begin position="33"/>
        <end position="50"/>
    </location>
</feature>